<reference evidence="1 2" key="1">
    <citation type="journal article" date="2018" name="Genome Biol. Evol.">
        <title>Multiple Roots of Fruiting Body Formation in Amoebozoa.</title>
        <authorList>
            <person name="Hillmann F."/>
            <person name="Forbes G."/>
            <person name="Novohradska S."/>
            <person name="Ferling I."/>
            <person name="Riege K."/>
            <person name="Groth M."/>
            <person name="Westermann M."/>
            <person name="Marz M."/>
            <person name="Spaller T."/>
            <person name="Winckler T."/>
            <person name="Schaap P."/>
            <person name="Glockner G."/>
        </authorList>
    </citation>
    <scope>NUCLEOTIDE SEQUENCE [LARGE SCALE GENOMIC DNA]</scope>
    <source>
        <strain evidence="1 2">Jena</strain>
    </source>
</reference>
<proteinExistence type="predicted"/>
<dbReference type="Proteomes" id="UP000241769">
    <property type="component" value="Unassembled WGS sequence"/>
</dbReference>
<evidence type="ECO:0000313" key="2">
    <source>
        <dbReference type="Proteomes" id="UP000241769"/>
    </source>
</evidence>
<comment type="caution">
    <text evidence="1">The sequence shown here is derived from an EMBL/GenBank/DDBJ whole genome shotgun (WGS) entry which is preliminary data.</text>
</comment>
<organism evidence="1 2">
    <name type="scientific">Planoprotostelium fungivorum</name>
    <dbReference type="NCBI Taxonomy" id="1890364"/>
    <lineage>
        <taxon>Eukaryota</taxon>
        <taxon>Amoebozoa</taxon>
        <taxon>Evosea</taxon>
        <taxon>Variosea</taxon>
        <taxon>Cavosteliida</taxon>
        <taxon>Cavosteliaceae</taxon>
        <taxon>Planoprotostelium</taxon>
    </lineage>
</organism>
<accession>A0A2P6NRE9</accession>
<gene>
    <name evidence="1" type="ORF">PROFUN_05177</name>
</gene>
<keyword evidence="2" id="KW-1185">Reference proteome</keyword>
<protein>
    <submittedName>
        <fullName evidence="1">Uncharacterized protein</fullName>
    </submittedName>
</protein>
<sequence>MKSRPTSKDQFSQLELKTRKMQDCINNIQKQLKNAGIRDKLVQRYRNFVALTGSNQYLNIT</sequence>
<name>A0A2P6NRE9_9EUKA</name>
<dbReference type="InParanoid" id="A0A2P6NRE9"/>
<evidence type="ECO:0000313" key="1">
    <source>
        <dbReference type="EMBL" id="PRP86539.1"/>
    </source>
</evidence>
<dbReference type="AlphaFoldDB" id="A0A2P6NRE9"/>
<dbReference type="EMBL" id="MDYQ01000029">
    <property type="protein sequence ID" value="PRP86539.1"/>
    <property type="molecule type" value="Genomic_DNA"/>
</dbReference>